<dbReference type="Proteomes" id="UP001165082">
    <property type="component" value="Unassembled WGS sequence"/>
</dbReference>
<evidence type="ECO:0008006" key="6">
    <source>
        <dbReference type="Google" id="ProtNLM"/>
    </source>
</evidence>
<reference evidence="4" key="1">
    <citation type="submission" date="2022-07" db="EMBL/GenBank/DDBJ databases">
        <title>Genome analysis of Parmales, a sister group of diatoms, reveals the evolutionary specialization of diatoms from phago-mixotrophs to photoautotrophs.</title>
        <authorList>
            <person name="Ban H."/>
            <person name="Sato S."/>
            <person name="Yoshikawa S."/>
            <person name="Kazumasa Y."/>
            <person name="Nakamura Y."/>
            <person name="Ichinomiya M."/>
            <person name="Saitoh K."/>
            <person name="Sato N."/>
            <person name="Blanc-Mathieu R."/>
            <person name="Endo H."/>
            <person name="Kuwata A."/>
            <person name="Ogata H."/>
        </authorList>
    </citation>
    <scope>NUCLEOTIDE SEQUENCE</scope>
</reference>
<keyword evidence="1" id="KW-0378">Hydrolase</keyword>
<comment type="caution">
    <text evidence="4">The sequence shown here is derived from an EMBL/GenBank/DDBJ whole genome shotgun (WGS) entry which is preliminary data.</text>
</comment>
<dbReference type="OrthoDB" id="5135119at2759"/>
<dbReference type="Pfam" id="PF04185">
    <property type="entry name" value="Phosphoesterase"/>
    <property type="match status" value="1"/>
</dbReference>
<dbReference type="InterPro" id="IPR017850">
    <property type="entry name" value="Alkaline_phosphatase_core_sf"/>
</dbReference>
<evidence type="ECO:0000256" key="2">
    <source>
        <dbReference type="SAM" id="MobiDB-lite"/>
    </source>
</evidence>
<evidence type="ECO:0000313" key="5">
    <source>
        <dbReference type="Proteomes" id="UP001165082"/>
    </source>
</evidence>
<dbReference type="SUPFAM" id="SSF53649">
    <property type="entry name" value="Alkaline phosphatase-like"/>
    <property type="match status" value="1"/>
</dbReference>
<dbReference type="GO" id="GO:0009395">
    <property type="term" value="P:phospholipid catabolic process"/>
    <property type="evidence" value="ECO:0007669"/>
    <property type="project" value="TreeGrafter"/>
</dbReference>
<dbReference type="InterPro" id="IPR007312">
    <property type="entry name" value="Phosphoesterase"/>
</dbReference>
<name>A0A9W7FGW7_9STRA</name>
<dbReference type="AlphaFoldDB" id="A0A9W7FGW7"/>
<dbReference type="PANTHER" id="PTHR31956:SF1">
    <property type="entry name" value="NON-SPECIFIC PHOSPHOLIPASE C1"/>
    <property type="match status" value="1"/>
</dbReference>
<keyword evidence="3" id="KW-0732">Signal</keyword>
<dbReference type="EMBL" id="BRXZ01000462">
    <property type="protein sequence ID" value="GMI12144.1"/>
    <property type="molecule type" value="Genomic_DNA"/>
</dbReference>
<proteinExistence type="predicted"/>
<feature type="region of interest" description="Disordered" evidence="2">
    <location>
        <begin position="56"/>
        <end position="75"/>
    </location>
</feature>
<organism evidence="4 5">
    <name type="scientific">Triparma retinervis</name>
    <dbReference type="NCBI Taxonomy" id="2557542"/>
    <lineage>
        <taxon>Eukaryota</taxon>
        <taxon>Sar</taxon>
        <taxon>Stramenopiles</taxon>
        <taxon>Ochrophyta</taxon>
        <taxon>Bolidophyceae</taxon>
        <taxon>Parmales</taxon>
        <taxon>Triparmaceae</taxon>
        <taxon>Triparma</taxon>
    </lineage>
</organism>
<evidence type="ECO:0000256" key="1">
    <source>
        <dbReference type="ARBA" id="ARBA00022801"/>
    </source>
</evidence>
<evidence type="ECO:0000313" key="4">
    <source>
        <dbReference type="EMBL" id="GMI12144.1"/>
    </source>
</evidence>
<sequence>MKISLFWVSALLAPAYGALSNEPDGDSRIKRVIVLMMENRSFDHLLGLNPNLNVEGIPKGASQPRDPDDPSLGTVPVTDGGYDVSPDDPQHSFEETTKQINNQRMDGFVRASILHGEEETNPVSMFTPESAPVINTLAEEFAVFDHWYCSFPGSTDPNRAFAMGGTPDGVDTNFNGTLWGTQSYIDYLNERGVDAGGYYQDDLWALGYYEDFQKPGNAKNIKPMDDFFKDIEEDNLPSFTWLQPRSSTHDSVLPTWQHPDAPVSLGEDLYASVYNAIRASAGWNETLFLLTYDEHGGFFDHVPPPNEGIPNPDGKISPQGFAYDRLGLRVPTIAISPWIPKGVVYNEGFAPTSTSEFDSTSIIATTNELLNVPNPTPLSDRVSWAKRFTDLLLKNDLTEPRTDCPMTLSSAKTEGFHHEDMVTLQKAKPINEHLEAQILMFCNLNYNEQFVEGEFCEAAKGYTENQGLASEWILREQKIWMEKVGWGKTEGGEEGAVA</sequence>
<feature type="signal peptide" evidence="3">
    <location>
        <begin position="1"/>
        <end position="20"/>
    </location>
</feature>
<keyword evidence="5" id="KW-1185">Reference proteome</keyword>
<protein>
    <recommendedName>
        <fullName evidence="6">Phosphoesterase</fullName>
    </recommendedName>
</protein>
<dbReference type="GO" id="GO:0042578">
    <property type="term" value="F:phosphoric ester hydrolase activity"/>
    <property type="evidence" value="ECO:0007669"/>
    <property type="project" value="UniProtKB-ARBA"/>
</dbReference>
<dbReference type="PANTHER" id="PTHR31956">
    <property type="entry name" value="NON-SPECIFIC PHOSPHOLIPASE C4-RELATED"/>
    <property type="match status" value="1"/>
</dbReference>
<accession>A0A9W7FGW7</accession>
<evidence type="ECO:0000256" key="3">
    <source>
        <dbReference type="SAM" id="SignalP"/>
    </source>
</evidence>
<feature type="chain" id="PRO_5040887383" description="Phosphoesterase" evidence="3">
    <location>
        <begin position="21"/>
        <end position="498"/>
    </location>
</feature>
<dbReference type="Gene3D" id="3.40.720.10">
    <property type="entry name" value="Alkaline Phosphatase, subunit A"/>
    <property type="match status" value="2"/>
</dbReference>
<gene>
    <name evidence="4" type="ORF">TrRE_jg8570</name>
</gene>